<evidence type="ECO:0000313" key="3">
    <source>
        <dbReference type="Proteomes" id="UP000334019"/>
    </source>
</evidence>
<dbReference type="InterPro" id="IPR009078">
    <property type="entry name" value="Ferritin-like_SF"/>
</dbReference>
<evidence type="ECO:0000313" key="2">
    <source>
        <dbReference type="EMBL" id="QGG95732.1"/>
    </source>
</evidence>
<feature type="compositionally biased region" description="Basic and acidic residues" evidence="1">
    <location>
        <begin position="397"/>
        <end position="406"/>
    </location>
</feature>
<keyword evidence="3" id="KW-1185">Reference proteome</keyword>
<feature type="compositionally biased region" description="Basic and acidic residues" evidence="1">
    <location>
        <begin position="376"/>
        <end position="388"/>
    </location>
</feature>
<feature type="region of interest" description="Disordered" evidence="1">
    <location>
        <begin position="1"/>
        <end position="30"/>
    </location>
</feature>
<feature type="region of interest" description="Disordered" evidence="1">
    <location>
        <begin position="369"/>
        <end position="406"/>
    </location>
</feature>
<name>A0A5Q2RLC7_9ACTN</name>
<dbReference type="AlphaFoldDB" id="A0A5Q2RLC7"/>
<proteinExistence type="predicted"/>
<evidence type="ECO:0000256" key="1">
    <source>
        <dbReference type="SAM" id="MobiDB-lite"/>
    </source>
</evidence>
<gene>
    <name evidence="2" type="ORF">GH723_11835</name>
</gene>
<accession>A0A5Q2RLC7</accession>
<dbReference type="RefSeq" id="WP_153759838.1">
    <property type="nucleotide sequence ID" value="NZ_CP045851.1"/>
</dbReference>
<protein>
    <recommendedName>
        <fullName evidence="4">Ferritin-like domain-containing protein</fullName>
    </recommendedName>
</protein>
<reference evidence="2 3" key="1">
    <citation type="submission" date="2019-11" db="EMBL/GenBank/DDBJ databases">
        <authorList>
            <person name="He Y."/>
        </authorList>
    </citation>
    <scope>NUCLEOTIDE SEQUENCE [LARGE SCALE GENOMIC DNA]</scope>
    <source>
        <strain evidence="2 3">SCSIO 58843</strain>
    </source>
</reference>
<organism evidence="2 3">
    <name type="scientific">Actinomarinicola tropica</name>
    <dbReference type="NCBI Taxonomy" id="2789776"/>
    <lineage>
        <taxon>Bacteria</taxon>
        <taxon>Bacillati</taxon>
        <taxon>Actinomycetota</taxon>
        <taxon>Acidimicrobiia</taxon>
        <taxon>Acidimicrobiales</taxon>
        <taxon>Iamiaceae</taxon>
        <taxon>Actinomarinicola</taxon>
    </lineage>
</organism>
<evidence type="ECO:0008006" key="4">
    <source>
        <dbReference type="Google" id="ProtNLM"/>
    </source>
</evidence>
<dbReference type="SUPFAM" id="SSF47240">
    <property type="entry name" value="Ferritin-like"/>
    <property type="match status" value="1"/>
</dbReference>
<dbReference type="KEGG" id="atq:GH723_11835"/>
<dbReference type="Proteomes" id="UP000334019">
    <property type="component" value="Chromosome"/>
</dbReference>
<sequence>MNPLDQTGMPVEDQLRSWNDLNSEPYDPREVDPYTRTRVILMNGIEVESIIFSHQFARHTDNVDIKQKLAVSRRAEQQQQKAVNNLNPGDQTPLETTIGYEQVAVDLTAWLARHEPDPMLKQALDFALLEDFDHLYRYANLYELLDGKHAAELTDSLTEITPGRPTVVEHRHAADDVKGHFETHTVDPLSRMHVMTIVAAEQQTMNFYMNHGTDWIEPIARGLYGEIALVEEQHVTHYESLLDPLDSWLKQLVFHEYNEVYMYWSMLQHESDRRIKNLWELHLDMELGQLQVACELLERYEGVDPRELLPKELPDTPVTFEPNKQYVRDVLAAQVDLRTDGLDYVPVDDLPDDHRYFAVQKVVNAGGAPSEQVIEANREKSGREYRDETEGENPVVDLRDPATADR</sequence>
<dbReference type="EMBL" id="CP045851">
    <property type="protein sequence ID" value="QGG95732.1"/>
    <property type="molecule type" value="Genomic_DNA"/>
</dbReference>